<evidence type="ECO:0000259" key="3">
    <source>
        <dbReference type="Pfam" id="PF08263"/>
    </source>
</evidence>
<dbReference type="PANTHER" id="PTHR48058:SF28">
    <property type="entry name" value="OS04G0122000 PROTEIN"/>
    <property type="match status" value="1"/>
</dbReference>
<dbReference type="Proteomes" id="UP000326396">
    <property type="component" value="Linkage Group LG2"/>
</dbReference>
<keyword evidence="1" id="KW-0433">Leucine-rich repeat</keyword>
<sequence>MFGWAHQGISIKENEIKALLERKALLEIKASLVEVSKYYNNLLLLPSWVVDNGSNYCDWERINCNSTSSFVDDNYKYVTDLSLGGMLFIDDNDYDFYFEIGRHRSTMWPLNISIFLNFKELRRLDLSWNYIGNTFVTSGLERLSGLKKLENLNLNNNFIETNNIFPLLSQLTSLKVLDLNISEFRIPENMEVLDLTGCGFYGTLRSQEASFFSSLLVYKALSFLVEGSV</sequence>
<name>A0A5N6NC63_9ASTR</name>
<organism evidence="4 5">
    <name type="scientific">Mikania micrantha</name>
    <name type="common">bitter vine</name>
    <dbReference type="NCBI Taxonomy" id="192012"/>
    <lineage>
        <taxon>Eukaryota</taxon>
        <taxon>Viridiplantae</taxon>
        <taxon>Streptophyta</taxon>
        <taxon>Embryophyta</taxon>
        <taxon>Tracheophyta</taxon>
        <taxon>Spermatophyta</taxon>
        <taxon>Magnoliopsida</taxon>
        <taxon>eudicotyledons</taxon>
        <taxon>Gunneridae</taxon>
        <taxon>Pentapetalae</taxon>
        <taxon>asterids</taxon>
        <taxon>campanulids</taxon>
        <taxon>Asterales</taxon>
        <taxon>Asteraceae</taxon>
        <taxon>Asteroideae</taxon>
        <taxon>Heliantheae alliance</taxon>
        <taxon>Eupatorieae</taxon>
        <taxon>Mikania</taxon>
    </lineage>
</organism>
<evidence type="ECO:0000313" key="5">
    <source>
        <dbReference type="Proteomes" id="UP000326396"/>
    </source>
</evidence>
<dbReference type="PANTHER" id="PTHR48058">
    <property type="entry name" value="LRR RECEPTOR-LIKE SERINE/THREONINE-PROTEIN KINASE FLS2-RELATED"/>
    <property type="match status" value="1"/>
</dbReference>
<accession>A0A5N6NC63</accession>
<keyword evidence="5" id="KW-1185">Reference proteome</keyword>
<comment type="caution">
    <text evidence="4">The sequence shown here is derived from an EMBL/GenBank/DDBJ whole genome shotgun (WGS) entry which is preliminary data.</text>
</comment>
<evidence type="ECO:0000256" key="1">
    <source>
        <dbReference type="ARBA" id="ARBA00022614"/>
    </source>
</evidence>
<dbReference type="SUPFAM" id="SSF52058">
    <property type="entry name" value="L domain-like"/>
    <property type="match status" value="1"/>
</dbReference>
<dbReference type="Pfam" id="PF08263">
    <property type="entry name" value="LRRNT_2"/>
    <property type="match status" value="1"/>
</dbReference>
<reference evidence="4 5" key="1">
    <citation type="submission" date="2019-05" db="EMBL/GenBank/DDBJ databases">
        <title>Mikania micrantha, genome provides insights into the molecular mechanism of rapid growth.</title>
        <authorList>
            <person name="Liu B."/>
        </authorList>
    </citation>
    <scope>NUCLEOTIDE SEQUENCE [LARGE SCALE GENOMIC DNA]</scope>
    <source>
        <strain evidence="4">NLD-2019</strain>
        <tissue evidence="4">Leaf</tissue>
    </source>
</reference>
<dbReference type="InterPro" id="IPR032675">
    <property type="entry name" value="LRR_dom_sf"/>
</dbReference>
<evidence type="ECO:0000313" key="4">
    <source>
        <dbReference type="EMBL" id="KAD4585432.1"/>
    </source>
</evidence>
<dbReference type="InterPro" id="IPR013210">
    <property type="entry name" value="LRR_N_plant-typ"/>
</dbReference>
<feature type="domain" description="Leucine-rich repeat-containing N-terminal plant-type" evidence="3">
    <location>
        <begin position="21"/>
        <end position="65"/>
    </location>
</feature>
<evidence type="ECO:0000256" key="2">
    <source>
        <dbReference type="ARBA" id="ARBA00022737"/>
    </source>
</evidence>
<protein>
    <recommendedName>
        <fullName evidence="3">Leucine-rich repeat-containing N-terminal plant-type domain-containing protein</fullName>
    </recommendedName>
</protein>
<dbReference type="OrthoDB" id="1738872at2759"/>
<dbReference type="EMBL" id="SZYD01000012">
    <property type="protein sequence ID" value="KAD4585432.1"/>
    <property type="molecule type" value="Genomic_DNA"/>
</dbReference>
<dbReference type="Gene3D" id="3.80.10.10">
    <property type="entry name" value="Ribonuclease Inhibitor"/>
    <property type="match status" value="1"/>
</dbReference>
<dbReference type="AlphaFoldDB" id="A0A5N6NC63"/>
<proteinExistence type="predicted"/>
<gene>
    <name evidence="4" type="ORF">E3N88_23033</name>
</gene>
<keyword evidence="2" id="KW-0677">Repeat</keyword>